<proteinExistence type="predicted"/>
<dbReference type="OrthoDB" id="5572547at2"/>
<dbReference type="RefSeq" id="WP_072713063.1">
    <property type="nucleotide sequence ID" value="NZ_CP016796.1"/>
</dbReference>
<dbReference type="STRING" id="573570.F7310_07925"/>
<evidence type="ECO:0000313" key="2">
    <source>
        <dbReference type="Proteomes" id="UP000184222"/>
    </source>
</evidence>
<dbReference type="Proteomes" id="UP000184222">
    <property type="component" value="Chromosome"/>
</dbReference>
<dbReference type="AlphaFoldDB" id="A0A1L4BTZ0"/>
<reference evidence="1 2" key="1">
    <citation type="journal article" date="2016" name="Appl. Environ. Microbiol.">
        <title>Whole genome relationships among Francisella bacteria of diverse origin define new species and provide specific regions for detection.</title>
        <authorList>
            <person name="Challacombe J.F."/>
            <person name="Petersen J.M."/>
            <person name="Gallegos-Graves V."/>
            <person name="Hodge D."/>
            <person name="Pillai S."/>
            <person name="Kuske C.R."/>
        </authorList>
    </citation>
    <scope>NUCLEOTIDE SEQUENCE [LARGE SCALE GENOMIC DNA]</scope>
    <source>
        <strain evidence="2">TX07-7310</strain>
    </source>
</reference>
<organism evidence="1 2">
    <name type="scientific">Francisella uliginis</name>
    <dbReference type="NCBI Taxonomy" id="573570"/>
    <lineage>
        <taxon>Bacteria</taxon>
        <taxon>Pseudomonadati</taxon>
        <taxon>Pseudomonadota</taxon>
        <taxon>Gammaproteobacteria</taxon>
        <taxon>Thiotrichales</taxon>
        <taxon>Francisellaceae</taxon>
        <taxon>Francisella</taxon>
    </lineage>
</organism>
<name>A0A1L4BTZ0_9GAMM</name>
<gene>
    <name evidence="1" type="ORF">F7310_07925</name>
</gene>
<evidence type="ECO:0000313" key="1">
    <source>
        <dbReference type="EMBL" id="API87294.1"/>
    </source>
</evidence>
<dbReference type="EMBL" id="CP016796">
    <property type="protein sequence ID" value="API87294.1"/>
    <property type="molecule type" value="Genomic_DNA"/>
</dbReference>
<dbReference type="PROSITE" id="PS51257">
    <property type="entry name" value="PROKAR_LIPOPROTEIN"/>
    <property type="match status" value="1"/>
</dbReference>
<accession>A0A1L4BTZ0</accession>
<protein>
    <submittedName>
        <fullName evidence="1">Uncharacterized protein</fullName>
    </submittedName>
</protein>
<dbReference type="KEGG" id="frx:F7310_07925"/>
<sequence length="272" mass="29313">MRKIFFAVVFIFSGCLVFGNSIVKYPLFESQQLCDSVKPFCGDNCTNSPFYPTLCKPTKHGSAWSGGGATSETKQLYCANATYANCHYSGPLSPTGINPNNQALPCKVSKDGKTANCRCKVFKGPNYVNIDGIMNLGVYYQTVAVCGKDGSKCKNLSTCKPDGSGKCKGVEAPVCKYIAKQNSNDDSISFIPGADLISTYGFAMNKDYDIAKPGQGVKCQNIDVAGCMTQPCKYEKGSKEYATCSCPITKMKSVVLSQKGVSCNLPKGYVWE</sequence>
<keyword evidence="2" id="KW-1185">Reference proteome</keyword>